<comment type="caution">
    <text evidence="3">The sequence shown here is derived from an EMBL/GenBank/DDBJ whole genome shotgun (WGS) entry which is preliminary data.</text>
</comment>
<sequence>MGLQLREADETFHAHESYYTMSKDEEFTVQIIENVPEYGEDVVRSHLPHSSWEVISVCLDPRLFGQAAARPRRYFVCWKKGSVDTNPNIKIEDVIMALRTYPVIDPIKYFWQNLGPTNLSDAQELKRKLMPLEALTTHLLPTTRGQAELSGGVKLELGSAPPTVAKQAEEKEEEEEEEDGEEEVDLQANGPFSASLLAFTLDKPADGYPILEDWSPTPGVWIFDPIERWLQTLCSISVCFIKLDRPELYMFRRMQLAEQAALKQARNPLQKTMIFNARAMALQAADPSSSYKDNFLKACDEYNSFGSALSNSKIRVEQNLALKLYGLKVGLADKAWASIERHLHVFRLTAQQWDAEVELACLGSWVLLKMEEAKDDQGTAIFSTAALKMCRARFIEGDFMEDLGTFLASADPSFEPKSTVMWIESSPESTDSKRNDAALGDAEKKIMQLESQQNDVAWQSDTLKLAKDASMCAKLVRQAASNERADRLAKITHIKEQNKIGASLIQTFTDNHCQHVTLTAGDADGLKKILTRKSSHTVAFVLAPHLVSAKTVNATIRGETRCDTPPSAKRVPMHYPAWLVVCDSFVDQNIWSNCQLMMDRTTRTTVPFAAETPYVVPTSGKDALPLASEGPRSMSDVQESAQILAGQQLPTAVLSSILHGADLAAKLVGVVNLTPYDAHLESTCVHWQQNHGSDHPLLKSFSVSDGADEVLFSERVLANQLLQEWKSGSPIFKCFRQYDPNFEQNTGLKLEDYPLKFCQVTHDPSKKGIHQYVFSLPVSVRSLYSRDSVRAEEWQKLITDFDQKFHYFLDSVFHITRTQEVIEVPEEDVEEAVKPWEQEPQDLQSLMDTYIVENKFAAAIPGAMLYLTKAETRAGERVDVTADQKNKLFMVAHMGVSLGQNEVVLSHGKASFMKQEKVAKLLREGWELGAGLSPAVDLTSTV</sequence>
<evidence type="ECO:0000256" key="1">
    <source>
        <dbReference type="SAM" id="MobiDB-lite"/>
    </source>
</evidence>
<reference evidence="3" key="1">
    <citation type="submission" date="2022-10" db="EMBL/GenBank/DDBJ databases">
        <authorList>
            <person name="Chen Y."/>
            <person name="Dougan E. K."/>
            <person name="Chan C."/>
            <person name="Rhodes N."/>
            <person name="Thang M."/>
        </authorList>
    </citation>
    <scope>NUCLEOTIDE SEQUENCE</scope>
</reference>
<gene>
    <name evidence="2" type="ORF">C1SCF055_LOCUS25009</name>
    <name evidence="3" type="ORF">C1SCF055_LOCUS30660</name>
</gene>
<evidence type="ECO:0000313" key="3">
    <source>
        <dbReference type="EMBL" id="CAI4004892.1"/>
    </source>
</evidence>
<dbReference type="AlphaFoldDB" id="A0A9P1DAA8"/>
<protein>
    <submittedName>
        <fullName evidence="3">Uncharacterized protein</fullName>
    </submittedName>
</protein>
<organism evidence="3">
    <name type="scientific">Cladocopium goreaui</name>
    <dbReference type="NCBI Taxonomy" id="2562237"/>
    <lineage>
        <taxon>Eukaryota</taxon>
        <taxon>Sar</taxon>
        <taxon>Alveolata</taxon>
        <taxon>Dinophyceae</taxon>
        <taxon>Suessiales</taxon>
        <taxon>Symbiodiniaceae</taxon>
        <taxon>Cladocopium</taxon>
    </lineage>
</organism>
<name>A0A9P1DAA8_9DINO</name>
<feature type="compositionally biased region" description="Acidic residues" evidence="1">
    <location>
        <begin position="170"/>
        <end position="185"/>
    </location>
</feature>
<dbReference type="EMBL" id="CAMXCT020002534">
    <property type="protein sequence ID" value="CAL1152109.1"/>
    <property type="molecule type" value="Genomic_DNA"/>
</dbReference>
<feature type="region of interest" description="Disordered" evidence="1">
    <location>
        <begin position="157"/>
        <end position="185"/>
    </location>
</feature>
<dbReference type="EMBL" id="CAMXCT030002534">
    <property type="protein sequence ID" value="CAL4786046.1"/>
    <property type="molecule type" value="Genomic_DNA"/>
</dbReference>
<evidence type="ECO:0000313" key="4">
    <source>
        <dbReference type="EMBL" id="CAL1152109.1"/>
    </source>
</evidence>
<proteinExistence type="predicted"/>
<evidence type="ECO:0000313" key="5">
    <source>
        <dbReference type="Proteomes" id="UP001152797"/>
    </source>
</evidence>
<dbReference type="OrthoDB" id="418347at2759"/>
<reference evidence="4" key="2">
    <citation type="submission" date="2024-04" db="EMBL/GenBank/DDBJ databases">
        <authorList>
            <person name="Chen Y."/>
            <person name="Shah S."/>
            <person name="Dougan E. K."/>
            <person name="Thang M."/>
            <person name="Chan C."/>
        </authorList>
    </citation>
    <scope>NUCLEOTIDE SEQUENCE [LARGE SCALE GENOMIC DNA]</scope>
</reference>
<dbReference type="EMBL" id="CAMXCT020003523">
    <property type="protein sequence ID" value="CAL1158267.1"/>
    <property type="molecule type" value="Genomic_DNA"/>
</dbReference>
<dbReference type="Proteomes" id="UP001152797">
    <property type="component" value="Unassembled WGS sequence"/>
</dbReference>
<evidence type="ECO:0000313" key="2">
    <source>
        <dbReference type="EMBL" id="CAI3998734.1"/>
    </source>
</evidence>
<dbReference type="EMBL" id="CAMXCT010003523">
    <property type="protein sequence ID" value="CAI4004892.1"/>
    <property type="molecule type" value="Genomic_DNA"/>
</dbReference>
<keyword evidence="5" id="KW-1185">Reference proteome</keyword>
<accession>A0A9P1DAA8</accession>
<dbReference type="EMBL" id="CAMXCT010002534">
    <property type="protein sequence ID" value="CAI3998734.1"/>
    <property type="molecule type" value="Genomic_DNA"/>
</dbReference>
<dbReference type="EMBL" id="CAMXCT030003523">
    <property type="protein sequence ID" value="CAL4792204.1"/>
    <property type="molecule type" value="Genomic_DNA"/>
</dbReference>